<dbReference type="KEGG" id="tet:TTHERM_00499370"/>
<reference evidence="4" key="1">
    <citation type="journal article" date="2006" name="PLoS Biol.">
        <title>Macronuclear genome sequence of the ciliate Tetrahymena thermophila, a model eukaryote.</title>
        <authorList>
            <person name="Eisen J.A."/>
            <person name="Coyne R.S."/>
            <person name="Wu M."/>
            <person name="Wu D."/>
            <person name="Thiagarajan M."/>
            <person name="Wortman J.R."/>
            <person name="Badger J.H."/>
            <person name="Ren Q."/>
            <person name="Amedeo P."/>
            <person name="Jones K.M."/>
            <person name="Tallon L.J."/>
            <person name="Delcher A.L."/>
            <person name="Salzberg S.L."/>
            <person name="Silva J.C."/>
            <person name="Haas B.J."/>
            <person name="Majoros W.H."/>
            <person name="Farzad M."/>
            <person name="Carlton J.M."/>
            <person name="Smith R.K. Jr."/>
            <person name="Garg J."/>
            <person name="Pearlman R.E."/>
            <person name="Karrer K.M."/>
            <person name="Sun L."/>
            <person name="Manning G."/>
            <person name="Elde N.C."/>
            <person name="Turkewitz A.P."/>
            <person name="Asai D.J."/>
            <person name="Wilkes D.E."/>
            <person name="Wang Y."/>
            <person name="Cai H."/>
            <person name="Collins K."/>
            <person name="Stewart B.A."/>
            <person name="Lee S.R."/>
            <person name="Wilamowska K."/>
            <person name="Weinberg Z."/>
            <person name="Ruzzo W.L."/>
            <person name="Wloga D."/>
            <person name="Gaertig J."/>
            <person name="Frankel J."/>
            <person name="Tsao C.-C."/>
            <person name="Gorovsky M.A."/>
            <person name="Keeling P.J."/>
            <person name="Waller R.F."/>
            <person name="Patron N.J."/>
            <person name="Cherry J.M."/>
            <person name="Stover N.A."/>
            <person name="Krieger C.J."/>
            <person name="del Toro C."/>
            <person name="Ryder H.F."/>
            <person name="Williamson S.C."/>
            <person name="Barbeau R.A."/>
            <person name="Hamilton E.P."/>
            <person name="Orias E."/>
        </authorList>
    </citation>
    <scope>NUCLEOTIDE SEQUENCE [LARGE SCALE GENOMIC DNA]</scope>
    <source>
        <strain evidence="4">SB210</strain>
    </source>
</reference>
<keyword evidence="1" id="KW-0175">Coiled coil</keyword>
<dbReference type="Proteomes" id="UP000009168">
    <property type="component" value="Unassembled WGS sequence"/>
</dbReference>
<proteinExistence type="predicted"/>
<feature type="region of interest" description="Disordered" evidence="2">
    <location>
        <begin position="333"/>
        <end position="352"/>
    </location>
</feature>
<dbReference type="AlphaFoldDB" id="I7MGR7"/>
<evidence type="ECO:0000313" key="4">
    <source>
        <dbReference type="Proteomes" id="UP000009168"/>
    </source>
</evidence>
<keyword evidence="4" id="KW-1185">Reference proteome</keyword>
<feature type="coiled-coil region" evidence="1">
    <location>
        <begin position="293"/>
        <end position="328"/>
    </location>
</feature>
<organism evidence="3 4">
    <name type="scientific">Tetrahymena thermophila (strain SB210)</name>
    <dbReference type="NCBI Taxonomy" id="312017"/>
    <lineage>
        <taxon>Eukaryota</taxon>
        <taxon>Sar</taxon>
        <taxon>Alveolata</taxon>
        <taxon>Ciliophora</taxon>
        <taxon>Intramacronucleata</taxon>
        <taxon>Oligohymenophorea</taxon>
        <taxon>Hymenostomatida</taxon>
        <taxon>Tetrahymenina</taxon>
        <taxon>Tetrahymenidae</taxon>
        <taxon>Tetrahymena</taxon>
    </lineage>
</organism>
<dbReference type="GeneID" id="7838163"/>
<name>I7MGR7_TETTS</name>
<dbReference type="EMBL" id="GG662548">
    <property type="protein sequence ID" value="EAS01950.1"/>
    <property type="molecule type" value="Genomic_DNA"/>
</dbReference>
<protein>
    <submittedName>
        <fullName evidence="3">Uncharacterized protein</fullName>
    </submittedName>
</protein>
<gene>
    <name evidence="3" type="ORF">TTHERM_00499370</name>
</gene>
<evidence type="ECO:0000256" key="1">
    <source>
        <dbReference type="SAM" id="Coils"/>
    </source>
</evidence>
<accession>I7MGR7</accession>
<dbReference type="RefSeq" id="XP_001022195.1">
    <property type="nucleotide sequence ID" value="XM_001022195.3"/>
</dbReference>
<dbReference type="HOGENOM" id="CLU_659704_0_0_1"/>
<sequence length="417" mass="49705">MNLTSQPINIEAKSLIVSLKQREYTNEEINTILIQLGYESTPRIVQNQWRIYEERKQSKQKKETKRAPPFMLNSEKIKQMTYLFLNNQEMTVNKASKLFGIGKQQIRRYLIQFGIGCTKGKGQKFERYTFKKFNKKKLTSSEIEEIENEELQKRLNRPMIQEPSPIDPQSPPIWKKIEMRIIFPKIRYGQVHQWERYYDRLINEVKLNSLKFLDFKRGEKFTGKGCYIYILSEYDQNVFLDNFTLEKFLETSLPEDFFAGNCLNTNKIRIFDYPYIPQNLPQEDIINLNDPNIEEIFKKVNNKIKNMNEQEQQQLNSLALQIHQQYQKDANKQFNPMNSESSMSEEEPDQESKNILQMNLQKKIAKSKFLPNVQGMDIDEQNQLLFKEMDQLENNQDYQLDNTQDNQFFAKQEDVLN</sequence>
<evidence type="ECO:0000256" key="2">
    <source>
        <dbReference type="SAM" id="MobiDB-lite"/>
    </source>
</evidence>
<dbReference type="InParanoid" id="I7MGR7"/>
<evidence type="ECO:0000313" key="3">
    <source>
        <dbReference type="EMBL" id="EAS01950.1"/>
    </source>
</evidence>